<organism evidence="1 2">
    <name type="scientific">Aureimonas pseudogalii</name>
    <dbReference type="NCBI Taxonomy" id="1744844"/>
    <lineage>
        <taxon>Bacteria</taxon>
        <taxon>Pseudomonadati</taxon>
        <taxon>Pseudomonadota</taxon>
        <taxon>Alphaproteobacteria</taxon>
        <taxon>Hyphomicrobiales</taxon>
        <taxon>Aurantimonadaceae</taxon>
        <taxon>Aureimonas</taxon>
    </lineage>
</organism>
<protein>
    <submittedName>
        <fullName evidence="1">Uncharacterized protein</fullName>
    </submittedName>
</protein>
<comment type="caution">
    <text evidence="1">The sequence shown here is derived from an EMBL/GenBank/DDBJ whole genome shotgun (WGS) entry which is preliminary data.</text>
</comment>
<accession>A0A7W6H6K3</accession>
<proteinExistence type="predicted"/>
<dbReference type="RefSeq" id="WP_183200968.1">
    <property type="nucleotide sequence ID" value="NZ_JACIEK010000010.1"/>
</dbReference>
<sequence>MTSSIRRTDCLRLAHALRLAAHQTGAEAARAATPIGSIPIAADLVAETAAVLEAIGGATDAASARLLDVRDRLLEALASSARPIVASRRGV</sequence>
<evidence type="ECO:0000313" key="1">
    <source>
        <dbReference type="EMBL" id="MBB3999413.1"/>
    </source>
</evidence>
<gene>
    <name evidence="1" type="ORF">GGR04_003283</name>
</gene>
<name>A0A7W6H6K3_9HYPH</name>
<keyword evidence="2" id="KW-1185">Reference proteome</keyword>
<dbReference type="AlphaFoldDB" id="A0A7W6H6K3"/>
<evidence type="ECO:0000313" key="2">
    <source>
        <dbReference type="Proteomes" id="UP000542776"/>
    </source>
</evidence>
<dbReference type="Proteomes" id="UP000542776">
    <property type="component" value="Unassembled WGS sequence"/>
</dbReference>
<dbReference type="EMBL" id="JACIEK010000010">
    <property type="protein sequence ID" value="MBB3999413.1"/>
    <property type="molecule type" value="Genomic_DNA"/>
</dbReference>
<reference evidence="1 2" key="1">
    <citation type="submission" date="2020-08" db="EMBL/GenBank/DDBJ databases">
        <title>Genomic Encyclopedia of Type Strains, Phase IV (KMG-IV): sequencing the most valuable type-strain genomes for metagenomic binning, comparative biology and taxonomic classification.</title>
        <authorList>
            <person name="Goeker M."/>
        </authorList>
    </citation>
    <scope>NUCLEOTIDE SEQUENCE [LARGE SCALE GENOMIC DNA]</scope>
    <source>
        <strain evidence="1 2">DSM 102238</strain>
    </source>
</reference>